<proteinExistence type="predicted"/>
<dbReference type="AlphaFoldDB" id="A0A915J8Q4"/>
<organism evidence="1 2">
    <name type="scientific">Romanomermis culicivorax</name>
    <name type="common">Nematode worm</name>
    <dbReference type="NCBI Taxonomy" id="13658"/>
    <lineage>
        <taxon>Eukaryota</taxon>
        <taxon>Metazoa</taxon>
        <taxon>Ecdysozoa</taxon>
        <taxon>Nematoda</taxon>
        <taxon>Enoplea</taxon>
        <taxon>Dorylaimia</taxon>
        <taxon>Mermithida</taxon>
        <taxon>Mermithoidea</taxon>
        <taxon>Mermithidae</taxon>
        <taxon>Romanomermis</taxon>
    </lineage>
</organism>
<protein>
    <submittedName>
        <fullName evidence="2">Uncharacterized protein</fullName>
    </submittedName>
</protein>
<sequence>MFKPEDHMIKQRIVLLQSHVLDVTTMYTAALADQTTLHVTCNIMSRDTPRPSQPMADFTQMYLLAL</sequence>
<accession>A0A915J8Q4</accession>
<name>A0A915J8Q4_ROMCU</name>
<evidence type="ECO:0000313" key="1">
    <source>
        <dbReference type="Proteomes" id="UP000887565"/>
    </source>
</evidence>
<dbReference type="Proteomes" id="UP000887565">
    <property type="component" value="Unplaced"/>
</dbReference>
<dbReference type="WBParaSite" id="nRc.2.0.1.t22133-RA">
    <property type="protein sequence ID" value="nRc.2.0.1.t22133-RA"/>
    <property type="gene ID" value="nRc.2.0.1.g22133"/>
</dbReference>
<evidence type="ECO:0000313" key="2">
    <source>
        <dbReference type="WBParaSite" id="nRc.2.0.1.t22133-RA"/>
    </source>
</evidence>
<keyword evidence="1" id="KW-1185">Reference proteome</keyword>
<reference evidence="2" key="1">
    <citation type="submission" date="2022-11" db="UniProtKB">
        <authorList>
            <consortium name="WormBaseParasite"/>
        </authorList>
    </citation>
    <scope>IDENTIFICATION</scope>
</reference>